<keyword evidence="6 10" id="KW-0297">G-protein coupled receptor</keyword>
<reference evidence="14" key="1">
    <citation type="submission" date="2025-08" db="UniProtKB">
        <authorList>
            <consortium name="RefSeq"/>
        </authorList>
    </citation>
    <scope>IDENTIFICATION</scope>
</reference>
<feature type="transmembrane region" description="Helical" evidence="11">
    <location>
        <begin position="231"/>
        <end position="252"/>
    </location>
</feature>
<evidence type="ECO:0000256" key="7">
    <source>
        <dbReference type="ARBA" id="ARBA00023136"/>
    </source>
</evidence>
<evidence type="ECO:0000256" key="1">
    <source>
        <dbReference type="ARBA" id="ARBA00004651"/>
    </source>
</evidence>
<keyword evidence="13" id="KW-1185">Reference proteome</keyword>
<dbReference type="PROSITE" id="PS50262">
    <property type="entry name" value="G_PROTEIN_RECEP_F1_2"/>
    <property type="match status" value="1"/>
</dbReference>
<dbReference type="InterPro" id="IPR000276">
    <property type="entry name" value="GPCR_Rhodpsn"/>
</dbReference>
<dbReference type="InterPro" id="IPR017452">
    <property type="entry name" value="GPCR_Rhodpsn_7TM"/>
</dbReference>
<feature type="transmembrane region" description="Helical" evidence="11">
    <location>
        <begin position="87"/>
        <end position="108"/>
    </location>
</feature>
<dbReference type="Pfam" id="PF13853">
    <property type="entry name" value="7tm_4"/>
    <property type="match status" value="1"/>
</dbReference>
<dbReference type="PANTHER" id="PTHR26452">
    <property type="entry name" value="OLFACTORY RECEPTOR"/>
    <property type="match status" value="1"/>
</dbReference>
<evidence type="ECO:0000256" key="11">
    <source>
        <dbReference type="RuleBase" id="RU363047"/>
    </source>
</evidence>
<keyword evidence="11" id="KW-0716">Sensory transduction</keyword>
<feature type="transmembrane region" description="Helical" evidence="11">
    <location>
        <begin position="168"/>
        <end position="190"/>
    </location>
</feature>
<feature type="transmembrane region" description="Helical" evidence="11">
    <location>
        <begin position="52"/>
        <end position="75"/>
    </location>
</feature>
<dbReference type="PRINTS" id="PR00237">
    <property type="entry name" value="GPCRRHODOPSN"/>
</dbReference>
<keyword evidence="2 11" id="KW-1003">Cell membrane</keyword>
<keyword evidence="3 10" id="KW-0812">Transmembrane</keyword>
<name>A0A6P7XEH0_9AMPH</name>
<evidence type="ECO:0000313" key="14">
    <source>
        <dbReference type="RefSeq" id="XP_030050893.1"/>
    </source>
</evidence>
<dbReference type="KEGG" id="muo:115464671"/>
<feature type="domain" description="G-protein coupled receptors family 1 profile" evidence="12">
    <location>
        <begin position="68"/>
        <end position="317"/>
    </location>
</feature>
<accession>A0A6P7XEH0</accession>
<evidence type="ECO:0000256" key="10">
    <source>
        <dbReference type="RuleBase" id="RU000688"/>
    </source>
</evidence>
<feature type="transmembrane region" description="Helical" evidence="11">
    <location>
        <begin position="300"/>
        <end position="319"/>
    </location>
</feature>
<keyword evidence="7 11" id="KW-0472">Membrane</keyword>
<dbReference type="CDD" id="cd13954">
    <property type="entry name" value="7tmA_OR"/>
    <property type="match status" value="1"/>
</dbReference>
<organism evidence="13 14">
    <name type="scientific">Microcaecilia unicolor</name>
    <dbReference type="NCBI Taxonomy" id="1415580"/>
    <lineage>
        <taxon>Eukaryota</taxon>
        <taxon>Metazoa</taxon>
        <taxon>Chordata</taxon>
        <taxon>Craniata</taxon>
        <taxon>Vertebrata</taxon>
        <taxon>Euteleostomi</taxon>
        <taxon>Amphibia</taxon>
        <taxon>Gymnophiona</taxon>
        <taxon>Siphonopidae</taxon>
        <taxon>Microcaecilia</taxon>
    </lineage>
</organism>
<comment type="subcellular location">
    <subcellularLocation>
        <location evidence="1 11">Cell membrane</location>
        <topology evidence="1 11">Multi-pass membrane protein</topology>
    </subcellularLocation>
</comment>
<gene>
    <name evidence="14" type="primary">LOC115464671</name>
</gene>
<comment type="similarity">
    <text evidence="10">Belongs to the G-protein coupled receptor 1 family.</text>
</comment>
<dbReference type="InParanoid" id="A0A6P7XEH0"/>
<proteinExistence type="inferred from homology"/>
<feature type="transmembrane region" description="Helical" evidence="11">
    <location>
        <begin position="128"/>
        <end position="147"/>
    </location>
</feature>
<keyword evidence="4 11" id="KW-0552">Olfaction</keyword>
<evidence type="ECO:0000259" key="12">
    <source>
        <dbReference type="PROSITE" id="PS50262"/>
    </source>
</evidence>
<evidence type="ECO:0000256" key="5">
    <source>
        <dbReference type="ARBA" id="ARBA00022989"/>
    </source>
</evidence>
<evidence type="ECO:0000256" key="3">
    <source>
        <dbReference type="ARBA" id="ARBA00022692"/>
    </source>
</evidence>
<keyword evidence="5 11" id="KW-1133">Transmembrane helix</keyword>
<protein>
    <recommendedName>
        <fullName evidence="11">Olfactory receptor</fullName>
    </recommendedName>
</protein>
<dbReference type="Proteomes" id="UP000515156">
    <property type="component" value="Chromosome 3"/>
</dbReference>
<dbReference type="SUPFAM" id="SSF81321">
    <property type="entry name" value="Family A G protein-coupled receptor-like"/>
    <property type="match status" value="1"/>
</dbReference>
<feature type="transmembrane region" description="Helical" evidence="11">
    <location>
        <begin position="264"/>
        <end position="288"/>
    </location>
</feature>
<dbReference type="OrthoDB" id="10324864at2759"/>
<dbReference type="GeneID" id="115464671"/>
<keyword evidence="9 10" id="KW-0807">Transducer</keyword>
<dbReference type="FunCoup" id="A0A6P7XEH0">
    <property type="interactions" value="856"/>
</dbReference>
<keyword evidence="8 10" id="KW-0675">Receptor</keyword>
<dbReference type="FunFam" id="1.20.1070.10:FF:000015">
    <property type="entry name" value="Olfactory receptor"/>
    <property type="match status" value="1"/>
</dbReference>
<dbReference type="InterPro" id="IPR050516">
    <property type="entry name" value="Olfactory_GPCR"/>
</dbReference>
<evidence type="ECO:0000256" key="6">
    <source>
        <dbReference type="ARBA" id="ARBA00023040"/>
    </source>
</evidence>
<dbReference type="PROSITE" id="PS00237">
    <property type="entry name" value="G_PROTEIN_RECEP_F1_1"/>
    <property type="match status" value="1"/>
</dbReference>
<sequence length="370" mass="41795">MAPDTTFQNATEQNLRILFALIKNIESMGKENKTSVTEFILLGFSDHPHLQLFISGTVFLIFLISVLGNFMFLMLVCADSHLQKPMYFFLGNLSFVDIGNSSVTLSTLLHSLMTGESLISFTLCVAQFYFFISFTVTEFFLLSAMAYDRYVAICDPLRYTLIMNRTACIFLASVSWIIAFLSMVLLGFLISQVNFCKGNVINHFFCDFTALMKLSCGDVFYIEVAIFTEGVTLTVIPSILTLISYIFIISSIMKIRSAKGRHKAFSTCSSHLTVICLFYGTLFGTYLRPSSTYSPGQDKLFSLLYTALIPMLNPIIYSLRNQDVKKALTKVIGMNHIKDTSSHFPVILLEIIHLCKCNRVWKPFQAYYNG</sequence>
<dbReference type="AlphaFoldDB" id="A0A6P7XEH0"/>
<evidence type="ECO:0000256" key="9">
    <source>
        <dbReference type="ARBA" id="ARBA00023224"/>
    </source>
</evidence>
<dbReference type="GO" id="GO:0004984">
    <property type="term" value="F:olfactory receptor activity"/>
    <property type="evidence" value="ECO:0007669"/>
    <property type="project" value="InterPro"/>
</dbReference>
<dbReference type="InterPro" id="IPR000725">
    <property type="entry name" value="Olfact_rcpt"/>
</dbReference>
<evidence type="ECO:0000256" key="4">
    <source>
        <dbReference type="ARBA" id="ARBA00022725"/>
    </source>
</evidence>
<evidence type="ECO:0000256" key="2">
    <source>
        <dbReference type="ARBA" id="ARBA00022475"/>
    </source>
</evidence>
<dbReference type="Gene3D" id="1.20.1070.10">
    <property type="entry name" value="Rhodopsin 7-helix transmembrane proteins"/>
    <property type="match status" value="1"/>
</dbReference>
<dbReference type="RefSeq" id="XP_030050893.1">
    <property type="nucleotide sequence ID" value="XM_030195033.1"/>
</dbReference>
<dbReference type="GO" id="GO:0005886">
    <property type="term" value="C:plasma membrane"/>
    <property type="evidence" value="ECO:0007669"/>
    <property type="project" value="UniProtKB-SubCell"/>
</dbReference>
<evidence type="ECO:0000313" key="13">
    <source>
        <dbReference type="Proteomes" id="UP000515156"/>
    </source>
</evidence>
<dbReference type="PRINTS" id="PR00245">
    <property type="entry name" value="OLFACTORYR"/>
</dbReference>
<evidence type="ECO:0000256" key="8">
    <source>
        <dbReference type="ARBA" id="ARBA00023170"/>
    </source>
</evidence>
<dbReference type="GO" id="GO:0004930">
    <property type="term" value="F:G protein-coupled receptor activity"/>
    <property type="evidence" value="ECO:0007669"/>
    <property type="project" value="UniProtKB-KW"/>
</dbReference>